<dbReference type="SUPFAM" id="SSF56059">
    <property type="entry name" value="Glutathione synthetase ATP-binding domain-like"/>
    <property type="match status" value="1"/>
</dbReference>
<dbReference type="InterPro" id="IPR036046">
    <property type="entry name" value="Acylphosphatase-like_dom_sf"/>
</dbReference>
<proteinExistence type="inferred from homology"/>
<evidence type="ECO:0000256" key="1">
    <source>
        <dbReference type="ARBA" id="ARBA00015991"/>
    </source>
</evidence>
<dbReference type="InterPro" id="IPR011761">
    <property type="entry name" value="ATP-grasp"/>
</dbReference>
<feature type="domain" description="Acylphosphatase-like" evidence="8">
    <location>
        <begin position="395"/>
        <end position="482"/>
    </location>
</feature>
<evidence type="ECO:0000313" key="9">
    <source>
        <dbReference type="EMBL" id="GLO67605.1"/>
    </source>
</evidence>
<dbReference type="EMBL" id="BSKO01000001">
    <property type="protein sequence ID" value="GLO67605.1"/>
    <property type="molecule type" value="Genomic_DNA"/>
</dbReference>
<dbReference type="Gene3D" id="3.30.70.100">
    <property type="match status" value="1"/>
</dbReference>
<dbReference type="InterPro" id="IPR013651">
    <property type="entry name" value="ATP-grasp_RimK-type"/>
</dbReference>
<reference evidence="9 10" key="1">
    <citation type="submission" date="2023-02" db="EMBL/GenBank/DDBJ databases">
        <title>Oceanobacillus kimchii IFOP_LL358 isolated form Alexandrium catenella lab strain.</title>
        <authorList>
            <person name="Gajardo G."/>
            <person name="Ueki S."/>
            <person name="Maruyama F."/>
        </authorList>
    </citation>
    <scope>NUCLEOTIDE SEQUENCE [LARGE SCALE GENOMIC DNA]</scope>
    <source>
        <strain evidence="9 10">IFOP_LL358</strain>
    </source>
</reference>
<dbReference type="RefSeq" id="WP_317958339.1">
    <property type="nucleotide sequence ID" value="NZ_BSKO01000001.1"/>
</dbReference>
<evidence type="ECO:0000313" key="10">
    <source>
        <dbReference type="Proteomes" id="UP001275436"/>
    </source>
</evidence>
<dbReference type="InterPro" id="IPR013815">
    <property type="entry name" value="ATP_grasp_subdomain_1"/>
</dbReference>
<dbReference type="PANTHER" id="PTHR21621:SF0">
    <property type="entry name" value="BETA-CITRYLGLUTAMATE SYNTHASE B-RELATED"/>
    <property type="match status" value="1"/>
</dbReference>
<evidence type="ECO:0000256" key="3">
    <source>
        <dbReference type="PROSITE-ProRule" id="PRU00409"/>
    </source>
</evidence>
<comment type="similarity">
    <text evidence="5">Belongs to the acylphosphatase family.</text>
</comment>
<keyword evidence="10" id="KW-1185">Reference proteome</keyword>
<organism evidence="9 10">
    <name type="scientific">Oceanobacillus kimchii</name>
    <dbReference type="NCBI Taxonomy" id="746691"/>
    <lineage>
        <taxon>Bacteria</taxon>
        <taxon>Bacillati</taxon>
        <taxon>Bacillota</taxon>
        <taxon>Bacilli</taxon>
        <taxon>Bacillales</taxon>
        <taxon>Bacillaceae</taxon>
        <taxon>Oceanobacillus</taxon>
    </lineage>
</organism>
<keyword evidence="3" id="KW-0067">ATP-binding</keyword>
<comment type="caution">
    <text evidence="4">Lacks conserved residue(s) required for the propagation of feature annotation.</text>
</comment>
<dbReference type="SUPFAM" id="SSF54975">
    <property type="entry name" value="Acylphosphatase/BLUF domain-like"/>
    <property type="match status" value="1"/>
</dbReference>
<dbReference type="Pfam" id="PF08443">
    <property type="entry name" value="RimK"/>
    <property type="match status" value="1"/>
</dbReference>
<evidence type="ECO:0000256" key="5">
    <source>
        <dbReference type="RuleBase" id="RU004168"/>
    </source>
</evidence>
<dbReference type="PROSITE" id="PS51160">
    <property type="entry name" value="ACYLPHOSPHATASE_3"/>
    <property type="match status" value="1"/>
</dbReference>
<evidence type="ECO:0000259" key="8">
    <source>
        <dbReference type="PROSITE" id="PS51160"/>
    </source>
</evidence>
<dbReference type="Gene3D" id="3.30.470.20">
    <property type="entry name" value="ATP-grasp fold, B domain"/>
    <property type="match status" value="1"/>
</dbReference>
<evidence type="ECO:0000259" key="7">
    <source>
        <dbReference type="PROSITE" id="PS50975"/>
    </source>
</evidence>
<sequence length="539" mass="61691">MNENNTEWLSHLSEEIVADAHGNLLDAYVIALEGWRRGLKLRWHVKDSEKFSEMRTWFVDRPGQLFSLSSDQKTHYFFRTRGDKVSNEAVDIGKDKEKTKKILSEDGVRVPNGRQFTKEKTNQEIIEFAGQIGYPIVIKPTDGSFGRGVISNISSSGELAYSLDYLRNELGYEDIILEQFIPGNDYRLYVVGNKVVAAMHRMPPNVIGDGVNTVRALIDIKNDERKLNPRLVSCLIKADNECIDYIGRHGYTLESVPDNGEQVFLNSKGNISLGGDPIDVFDELPRHIKDYAVKAVQAVPGLHHGAVDMIFDPNTNESYIIELNPTSQLGGLLYPIQGKSRDIPNAIIDYYFPETISEKEKTNTFFDFHDVLDPLQNRDAVVTTVTPCPQDKIYMKKYIATGNVQELGYHRGLRKHAFERFLHGYIMRMDNGDIEVVVGGTDPEMVDDFKHAFWEDEERAQVIEVREEPYDEPLKVGFEIKTDLKTQLEELQMYKQELEATEKALKKAELERRKYYESFSWKATTPVRAVGSMFKKLRK</sequence>
<dbReference type="Proteomes" id="UP001275436">
    <property type="component" value="Unassembled WGS sequence"/>
</dbReference>
<feature type="coiled-coil region" evidence="6">
    <location>
        <begin position="481"/>
        <end position="518"/>
    </location>
</feature>
<feature type="domain" description="ATP-grasp" evidence="7">
    <location>
        <begin position="100"/>
        <end position="352"/>
    </location>
</feature>
<keyword evidence="6" id="KW-0175">Coiled coil</keyword>
<dbReference type="PROSITE" id="PS50975">
    <property type="entry name" value="ATP_GRASP"/>
    <property type="match status" value="1"/>
</dbReference>
<dbReference type="InterPro" id="IPR001792">
    <property type="entry name" value="Acylphosphatase-like_dom"/>
</dbReference>
<evidence type="ECO:0000256" key="4">
    <source>
        <dbReference type="PROSITE-ProRule" id="PRU00520"/>
    </source>
</evidence>
<gene>
    <name evidence="9" type="ORF">MACH08_33890</name>
</gene>
<dbReference type="Pfam" id="PF00708">
    <property type="entry name" value="Acylphosphatase"/>
    <property type="match status" value="1"/>
</dbReference>
<protein>
    <recommendedName>
        <fullName evidence="1">Acylphosphatase</fullName>
    </recommendedName>
    <alternativeName>
        <fullName evidence="2">Acylphosphate phosphohydrolase</fullName>
    </alternativeName>
</protein>
<accession>A0ABQ5TNF8</accession>
<evidence type="ECO:0000256" key="2">
    <source>
        <dbReference type="ARBA" id="ARBA00032904"/>
    </source>
</evidence>
<keyword evidence="3" id="KW-0547">Nucleotide-binding</keyword>
<evidence type="ECO:0000256" key="6">
    <source>
        <dbReference type="SAM" id="Coils"/>
    </source>
</evidence>
<name>A0ABQ5TNF8_9BACI</name>
<comment type="caution">
    <text evidence="9">The sequence shown here is derived from an EMBL/GenBank/DDBJ whole genome shotgun (WGS) entry which is preliminary data.</text>
</comment>
<dbReference type="Gene3D" id="3.30.1490.20">
    <property type="entry name" value="ATP-grasp fold, A domain"/>
    <property type="match status" value="1"/>
</dbReference>
<dbReference type="PANTHER" id="PTHR21621">
    <property type="entry name" value="RIBOSOMAL PROTEIN S6 MODIFICATION PROTEIN"/>
    <property type="match status" value="1"/>
</dbReference>